<name>A0A5D4RMP1_9BACI</name>
<protein>
    <submittedName>
        <fullName evidence="6">Long-chain fatty acid--CoA ligase</fullName>
    </submittedName>
</protein>
<evidence type="ECO:0000256" key="2">
    <source>
        <dbReference type="ARBA" id="ARBA00022598"/>
    </source>
</evidence>
<dbReference type="AlphaFoldDB" id="A0A5D4RMP1"/>
<dbReference type="PANTHER" id="PTHR24096:SF267">
    <property type="entry name" value="MALONATE--COA LIGASE ACSF3, MITOCHONDRIAL"/>
    <property type="match status" value="1"/>
</dbReference>
<keyword evidence="3" id="KW-0547">Nucleotide-binding</keyword>
<dbReference type="SUPFAM" id="SSF56801">
    <property type="entry name" value="Acetyl-CoA synthetase-like"/>
    <property type="match status" value="1"/>
</dbReference>
<dbReference type="PANTHER" id="PTHR24096">
    <property type="entry name" value="LONG-CHAIN-FATTY-ACID--COA LIGASE"/>
    <property type="match status" value="1"/>
</dbReference>
<comment type="caution">
    <text evidence="6">The sequence shown here is derived from an EMBL/GenBank/DDBJ whole genome shotgun (WGS) entry which is preliminary data.</text>
</comment>
<evidence type="ECO:0000259" key="4">
    <source>
        <dbReference type="Pfam" id="PF00501"/>
    </source>
</evidence>
<dbReference type="Gene3D" id="3.40.50.12780">
    <property type="entry name" value="N-terminal domain of ligase-like"/>
    <property type="match status" value="1"/>
</dbReference>
<evidence type="ECO:0000256" key="1">
    <source>
        <dbReference type="ARBA" id="ARBA00006432"/>
    </source>
</evidence>
<evidence type="ECO:0000256" key="3">
    <source>
        <dbReference type="ARBA" id="ARBA00022840"/>
    </source>
</evidence>
<proteinExistence type="inferred from homology"/>
<evidence type="ECO:0000313" key="6">
    <source>
        <dbReference type="EMBL" id="TYS51094.1"/>
    </source>
</evidence>
<dbReference type="InterPro" id="IPR025110">
    <property type="entry name" value="AMP-bd_C"/>
</dbReference>
<dbReference type="RefSeq" id="WP_148973475.1">
    <property type="nucleotide sequence ID" value="NZ_VTER01000002.1"/>
</dbReference>
<gene>
    <name evidence="6" type="ORF">FZD51_03345</name>
</gene>
<dbReference type="Gene3D" id="3.30.300.30">
    <property type="match status" value="1"/>
</dbReference>
<dbReference type="InterPro" id="IPR000873">
    <property type="entry name" value="AMP-dep_synth/lig_dom"/>
</dbReference>
<organism evidence="6 7">
    <name type="scientific">Bacillus infantis</name>
    <dbReference type="NCBI Taxonomy" id="324767"/>
    <lineage>
        <taxon>Bacteria</taxon>
        <taxon>Bacillati</taxon>
        <taxon>Bacillota</taxon>
        <taxon>Bacilli</taxon>
        <taxon>Bacillales</taxon>
        <taxon>Bacillaceae</taxon>
        <taxon>Bacillus</taxon>
    </lineage>
</organism>
<feature type="domain" description="AMP-binding enzyme C-terminal" evidence="5">
    <location>
        <begin position="417"/>
        <end position="492"/>
    </location>
</feature>
<dbReference type="EMBL" id="VTER01000002">
    <property type="protein sequence ID" value="TYS51094.1"/>
    <property type="molecule type" value="Genomic_DNA"/>
</dbReference>
<keyword evidence="2 6" id="KW-0436">Ligase</keyword>
<feature type="domain" description="AMP-dependent synthetase/ligase" evidence="4">
    <location>
        <begin position="8"/>
        <end position="367"/>
    </location>
</feature>
<dbReference type="InterPro" id="IPR020845">
    <property type="entry name" value="AMP-binding_CS"/>
</dbReference>
<dbReference type="NCBIfam" id="NF004837">
    <property type="entry name" value="PRK06187.1"/>
    <property type="match status" value="1"/>
</dbReference>
<comment type="similarity">
    <text evidence="1">Belongs to the ATP-dependent AMP-binding enzyme family.</text>
</comment>
<reference evidence="6 7" key="1">
    <citation type="submission" date="2019-08" db="EMBL/GenBank/DDBJ databases">
        <title>Bacillus genomes from the desert of Cuatro Cienegas, Coahuila.</title>
        <authorList>
            <person name="Olmedo-Alvarez G."/>
        </authorList>
    </citation>
    <scope>NUCLEOTIDE SEQUENCE [LARGE SCALE GENOMIC DNA]</scope>
    <source>
        <strain evidence="6 7">CH446_14T</strain>
    </source>
</reference>
<evidence type="ECO:0000313" key="7">
    <source>
        <dbReference type="Proteomes" id="UP000322139"/>
    </source>
</evidence>
<dbReference type="GO" id="GO:0005524">
    <property type="term" value="F:ATP binding"/>
    <property type="evidence" value="ECO:0007669"/>
    <property type="project" value="UniProtKB-KW"/>
</dbReference>
<dbReference type="Pfam" id="PF13193">
    <property type="entry name" value="AMP-binding_C"/>
    <property type="match status" value="1"/>
</dbReference>
<keyword evidence="3" id="KW-0067">ATP-binding</keyword>
<dbReference type="GO" id="GO:0016405">
    <property type="term" value="F:CoA-ligase activity"/>
    <property type="evidence" value="ECO:0007669"/>
    <property type="project" value="TreeGrafter"/>
</dbReference>
<dbReference type="InterPro" id="IPR045851">
    <property type="entry name" value="AMP-bd_C_sf"/>
</dbReference>
<dbReference type="PROSITE" id="PS00455">
    <property type="entry name" value="AMP_BINDING"/>
    <property type="match status" value="1"/>
</dbReference>
<dbReference type="Proteomes" id="UP000322139">
    <property type="component" value="Unassembled WGS sequence"/>
</dbReference>
<dbReference type="CDD" id="cd17631">
    <property type="entry name" value="FACL_FadD13-like"/>
    <property type="match status" value="1"/>
</dbReference>
<evidence type="ECO:0000259" key="5">
    <source>
        <dbReference type="Pfam" id="PF13193"/>
    </source>
</evidence>
<accession>A0A5D4RMP1</accession>
<dbReference type="FunFam" id="3.30.300.30:FF:000008">
    <property type="entry name" value="2,3-dihydroxybenzoate-AMP ligase"/>
    <property type="match status" value="1"/>
</dbReference>
<dbReference type="Pfam" id="PF00501">
    <property type="entry name" value="AMP-binding"/>
    <property type="match status" value="1"/>
</dbReference>
<sequence>MNVSELLARNGRKYPNREAVISGEERLSYKELNSRVNMLADALRRRGYAKGDRILLFMPNVPEFVVTYFAAVRIGALIVPVNSRLTASELGYILDHSGAKALFAHEMLVEQTGTLNERPGLECVKTGMAAAGWASFEELVAGGRDIDAGIPLLEDDEAAILYTSGTTGSPKGVLFTHRNILSSAIMMAVEMAMKPESRMLHLMPLSHSAPLHLFLIAGTYVGAAHILAPVFTPEVLLKLVSSEKATHFFGAPVAYLFTAKQPDIEKYDLSSMEYWVYGGAPLGEKEVRLVKERLKTDSLYCVYGLTEAGPSGTLLLAGEHDQKAGSIGKRAALGTEIMIADEKGNPVEPGEVGEILLKGEGVMKGYYKDPEKTAETIKDGWLYSGDIARFDEDGYIWVVDRKKDMIISGGVNIFPKEIEELLASHPAIAETAVVGVPHPEWGETVKAYVVLKQPGSLEEDDLKAFLSGKIADYKIPKLYEEIEALPRNATGKILKQSLRQQEQAV</sequence>
<dbReference type="InterPro" id="IPR042099">
    <property type="entry name" value="ANL_N_sf"/>
</dbReference>